<proteinExistence type="predicted"/>
<sequence length="62" mass="7284">MKAHERMERSNGNIDQTCEHEWINIRIPGDDGIYVACPKCKSVDVEETKRLSRELIRKKAER</sequence>
<reference evidence="1 2" key="1">
    <citation type="submission" date="2017-01" db="EMBL/GenBank/DDBJ databases">
        <title>Bacillus cereus isolates.</title>
        <authorList>
            <person name="Beno S.M."/>
        </authorList>
    </citation>
    <scope>NUCLEOTIDE SEQUENCE [LARGE SCALE GENOMIC DNA]</scope>
    <source>
        <strain evidence="1 2">FSL W7-1108</strain>
    </source>
</reference>
<evidence type="ECO:0000313" key="2">
    <source>
        <dbReference type="Proteomes" id="UP000190696"/>
    </source>
</evidence>
<dbReference type="RefSeq" id="WP_131829206.1">
    <property type="nucleotide sequence ID" value="NZ_JBCMNA010000001.1"/>
</dbReference>
<dbReference type="Proteomes" id="UP000190696">
    <property type="component" value="Unassembled WGS sequence"/>
</dbReference>
<name>A0A1S9T6Y8_BACMY</name>
<organism evidence="1 2">
    <name type="scientific">Bacillus mycoides</name>
    <dbReference type="NCBI Taxonomy" id="1405"/>
    <lineage>
        <taxon>Bacteria</taxon>
        <taxon>Bacillati</taxon>
        <taxon>Bacillota</taxon>
        <taxon>Bacilli</taxon>
        <taxon>Bacillales</taxon>
        <taxon>Bacillaceae</taxon>
        <taxon>Bacillus</taxon>
        <taxon>Bacillus cereus group</taxon>
    </lineage>
</organism>
<accession>A0A1S9T6Y8</accession>
<comment type="caution">
    <text evidence="1">The sequence shown here is derived from an EMBL/GenBank/DDBJ whole genome shotgun (WGS) entry which is preliminary data.</text>
</comment>
<dbReference type="AlphaFoldDB" id="A0A1S9T6Y8"/>
<dbReference type="EMBL" id="MUAI01000012">
    <property type="protein sequence ID" value="OOR05796.1"/>
    <property type="molecule type" value="Genomic_DNA"/>
</dbReference>
<evidence type="ECO:0000313" key="1">
    <source>
        <dbReference type="EMBL" id="OOR05796.1"/>
    </source>
</evidence>
<protein>
    <submittedName>
        <fullName evidence="1">Uncharacterized protein</fullName>
    </submittedName>
</protein>
<gene>
    <name evidence="1" type="ORF">BW900_15830</name>
</gene>